<evidence type="ECO:0000259" key="2">
    <source>
        <dbReference type="Pfam" id="PF17035"/>
    </source>
</evidence>
<feature type="compositionally biased region" description="Low complexity" evidence="1">
    <location>
        <begin position="416"/>
        <end position="442"/>
    </location>
</feature>
<dbReference type="EMBL" id="JAAAIP010000040">
    <property type="protein sequence ID" value="KAG0328163.1"/>
    <property type="molecule type" value="Genomic_DNA"/>
</dbReference>
<organism evidence="3 4">
    <name type="scientific">Dissophora globulifera</name>
    <dbReference type="NCBI Taxonomy" id="979702"/>
    <lineage>
        <taxon>Eukaryota</taxon>
        <taxon>Fungi</taxon>
        <taxon>Fungi incertae sedis</taxon>
        <taxon>Mucoromycota</taxon>
        <taxon>Mortierellomycotina</taxon>
        <taxon>Mortierellomycetes</taxon>
        <taxon>Mortierellales</taxon>
        <taxon>Mortierellaceae</taxon>
        <taxon>Dissophora</taxon>
    </lineage>
</organism>
<feature type="compositionally biased region" description="Polar residues" evidence="1">
    <location>
        <begin position="295"/>
        <end position="304"/>
    </location>
</feature>
<feature type="compositionally biased region" description="Basic residues" evidence="1">
    <location>
        <begin position="445"/>
        <end position="461"/>
    </location>
</feature>
<dbReference type="InterPro" id="IPR038336">
    <property type="entry name" value="NET_sf"/>
</dbReference>
<evidence type="ECO:0000256" key="1">
    <source>
        <dbReference type="SAM" id="MobiDB-lite"/>
    </source>
</evidence>
<dbReference type="Gene3D" id="1.20.1270.220">
    <property type="match status" value="1"/>
</dbReference>
<dbReference type="AlphaFoldDB" id="A0A9P6UZV2"/>
<dbReference type="Pfam" id="PF17035">
    <property type="entry name" value="BET"/>
    <property type="match status" value="1"/>
</dbReference>
<dbReference type="InterPro" id="IPR027353">
    <property type="entry name" value="NET_dom"/>
</dbReference>
<comment type="caution">
    <text evidence="3">The sequence shown here is derived from an EMBL/GenBank/DDBJ whole genome shotgun (WGS) entry which is preliminary data.</text>
</comment>
<feature type="domain" description="NET" evidence="2">
    <location>
        <begin position="326"/>
        <end position="378"/>
    </location>
</feature>
<gene>
    <name evidence="3" type="ORF">BGZ99_006033</name>
</gene>
<feature type="compositionally biased region" description="Acidic residues" evidence="1">
    <location>
        <begin position="229"/>
        <end position="259"/>
    </location>
</feature>
<name>A0A9P6UZV2_9FUNG</name>
<feature type="region of interest" description="Disordered" evidence="1">
    <location>
        <begin position="492"/>
        <end position="526"/>
    </location>
</feature>
<evidence type="ECO:0000313" key="3">
    <source>
        <dbReference type="EMBL" id="KAG0328163.1"/>
    </source>
</evidence>
<sequence length="572" mass="60391">MRVLRSVSRITLADNPPDDPEGSFTLPGAPFNANVLKDLNLCDFASSHGLATATSAVAAATNASMTHSSAGACARDATAPTFSISDFLVPSMQTKVWEDWQAADDFTTAFDPQTFSSDISALSFHGLDGLIGNTPVWENFSVPADQAYDEYVFDLPPSAFETPATVNVADLIVGPNSMSAITSAPASISPLELAMSNDSIYHDLALANLYGFNDVSSDSGSDSGSGLDSDSDSDSGSDSCSDDGNDDSDVSQDGDDDSFDNAAIEVQNAVEPIPASSVAVELIALKDDPVIASTDTAQESSMAMSANKPEDPNKRRMEEALVARICNDLGPEHMAGLFRILKSTTGSADQDDDEDEEMEVDLSCLDETTLVEVYQYVETCCMQMMGSILAAEQQRERAITVADMEALARQKTPELSPSHHSYLSSSSSSSSSASSPVHPSSHGALHVRGRRSSIASKKKRSGGVVHAAMTHNEMPPVTTDLAQDVPWSASTAAVSATHPYKGSRKRSNTTGNGHSHGSGGRRMQNETVQQYQQQQQYHSIITGAGAVATAVVSSGTTEMDLSEDAEIDVVGI</sequence>
<feature type="region of interest" description="Disordered" evidence="1">
    <location>
        <begin position="411"/>
        <end position="479"/>
    </location>
</feature>
<dbReference type="OrthoDB" id="2416617at2759"/>
<accession>A0A9P6UZV2</accession>
<keyword evidence="4" id="KW-1185">Reference proteome</keyword>
<proteinExistence type="predicted"/>
<protein>
    <recommendedName>
        <fullName evidence="2">NET domain-containing protein</fullName>
    </recommendedName>
</protein>
<reference evidence="3" key="1">
    <citation type="journal article" date="2020" name="Fungal Divers.">
        <title>Resolving the Mortierellaceae phylogeny through synthesis of multi-gene phylogenetics and phylogenomics.</title>
        <authorList>
            <person name="Vandepol N."/>
            <person name="Liber J."/>
            <person name="Desiro A."/>
            <person name="Na H."/>
            <person name="Kennedy M."/>
            <person name="Barry K."/>
            <person name="Grigoriev I.V."/>
            <person name="Miller A.N."/>
            <person name="O'Donnell K."/>
            <person name="Stajich J.E."/>
            <person name="Bonito G."/>
        </authorList>
    </citation>
    <scope>NUCLEOTIDE SEQUENCE</scope>
    <source>
        <strain evidence="3">REB-010B</strain>
    </source>
</reference>
<evidence type="ECO:0000313" key="4">
    <source>
        <dbReference type="Proteomes" id="UP000738325"/>
    </source>
</evidence>
<feature type="region of interest" description="Disordered" evidence="1">
    <location>
        <begin position="217"/>
        <end position="259"/>
    </location>
</feature>
<feature type="compositionally biased region" description="Low complexity" evidence="1">
    <location>
        <begin position="217"/>
        <end position="228"/>
    </location>
</feature>
<feature type="region of interest" description="Disordered" evidence="1">
    <location>
        <begin position="295"/>
        <end position="314"/>
    </location>
</feature>
<dbReference type="Proteomes" id="UP000738325">
    <property type="component" value="Unassembled WGS sequence"/>
</dbReference>